<dbReference type="EMBL" id="CM044704">
    <property type="protein sequence ID" value="KAI5667399.1"/>
    <property type="molecule type" value="Genomic_DNA"/>
</dbReference>
<name>A0ACC0B423_CATRO</name>
<evidence type="ECO:0000313" key="1">
    <source>
        <dbReference type="EMBL" id="KAI5667399.1"/>
    </source>
</evidence>
<dbReference type="Proteomes" id="UP001060085">
    <property type="component" value="Linkage Group LG04"/>
</dbReference>
<keyword evidence="2" id="KW-1185">Reference proteome</keyword>
<evidence type="ECO:0000313" key="2">
    <source>
        <dbReference type="Proteomes" id="UP001060085"/>
    </source>
</evidence>
<sequence>MSLELLIILWYDSYWWSCWFEMAKVVCEFHSSRNRISVTTEAGCIHKANYVILSVSIARTCQPFSKGNSRSGQRDSKLELQPPLGSESASLVSSPGLAVSDQLQQKITCIDTMPATLRPAGSPQCSPLNGGSNSKAEEDVRSGKFVLPII</sequence>
<proteinExistence type="predicted"/>
<comment type="caution">
    <text evidence="1">The sequence shown here is derived from an EMBL/GenBank/DDBJ whole genome shotgun (WGS) entry which is preliminary data.</text>
</comment>
<reference evidence="2" key="1">
    <citation type="journal article" date="2023" name="Nat. Plants">
        <title>Single-cell RNA sequencing provides a high-resolution roadmap for understanding the multicellular compartmentation of specialized metabolism.</title>
        <authorList>
            <person name="Sun S."/>
            <person name="Shen X."/>
            <person name="Li Y."/>
            <person name="Li Y."/>
            <person name="Wang S."/>
            <person name="Li R."/>
            <person name="Zhang H."/>
            <person name="Shen G."/>
            <person name="Guo B."/>
            <person name="Wei J."/>
            <person name="Xu J."/>
            <person name="St-Pierre B."/>
            <person name="Chen S."/>
            <person name="Sun C."/>
        </authorList>
    </citation>
    <scope>NUCLEOTIDE SEQUENCE [LARGE SCALE GENOMIC DNA]</scope>
</reference>
<organism evidence="1 2">
    <name type="scientific">Catharanthus roseus</name>
    <name type="common">Madagascar periwinkle</name>
    <name type="synonym">Vinca rosea</name>
    <dbReference type="NCBI Taxonomy" id="4058"/>
    <lineage>
        <taxon>Eukaryota</taxon>
        <taxon>Viridiplantae</taxon>
        <taxon>Streptophyta</taxon>
        <taxon>Embryophyta</taxon>
        <taxon>Tracheophyta</taxon>
        <taxon>Spermatophyta</taxon>
        <taxon>Magnoliopsida</taxon>
        <taxon>eudicotyledons</taxon>
        <taxon>Gunneridae</taxon>
        <taxon>Pentapetalae</taxon>
        <taxon>asterids</taxon>
        <taxon>lamiids</taxon>
        <taxon>Gentianales</taxon>
        <taxon>Apocynaceae</taxon>
        <taxon>Rauvolfioideae</taxon>
        <taxon>Vinceae</taxon>
        <taxon>Catharanthinae</taxon>
        <taxon>Catharanthus</taxon>
    </lineage>
</organism>
<gene>
    <name evidence="1" type="ORF">M9H77_17252</name>
</gene>
<accession>A0ACC0B423</accession>
<protein>
    <submittedName>
        <fullName evidence="1">Uncharacterized protein</fullName>
    </submittedName>
</protein>